<reference evidence="1" key="1">
    <citation type="journal article" date="2023" name="Insect Mol. Biol.">
        <title>Genome sequencing provides insights into the evolution of gene families encoding plant cell wall-degrading enzymes in longhorned beetles.</title>
        <authorList>
            <person name="Shin N.R."/>
            <person name="Okamura Y."/>
            <person name="Kirsch R."/>
            <person name="Pauchet Y."/>
        </authorList>
    </citation>
    <scope>NUCLEOTIDE SEQUENCE</scope>
    <source>
        <strain evidence="1">AMC_N1</strain>
    </source>
</reference>
<dbReference type="AlphaFoldDB" id="A0AAV8YKC2"/>
<sequence length="147" mass="16666">MAVIKSTPTVDVIHMKSGMVCERYKEKILTVNVWAGIIGENIIGPFFIDGNLNGETYLSLLQNNRWFTKFRAGDFDVTDAPRSGRPMEADDDQIKALIEADPHSTTLDIAETLNLHHSTVHDPLRKLGFISKLDIYRVFPETSSRRY</sequence>
<protein>
    <submittedName>
        <fullName evidence="1">Uncharacterized protein</fullName>
    </submittedName>
</protein>
<dbReference type="GO" id="GO:0044547">
    <property type="term" value="F:DNA topoisomerase binding"/>
    <property type="evidence" value="ECO:0007669"/>
    <property type="project" value="TreeGrafter"/>
</dbReference>
<dbReference type="Proteomes" id="UP001162162">
    <property type="component" value="Unassembled WGS sequence"/>
</dbReference>
<dbReference type="GO" id="GO:0042800">
    <property type="term" value="F:histone H3K4 methyltransferase activity"/>
    <property type="evidence" value="ECO:0007669"/>
    <property type="project" value="TreeGrafter"/>
</dbReference>
<dbReference type="GO" id="GO:0003697">
    <property type="term" value="F:single-stranded DNA binding"/>
    <property type="evidence" value="ECO:0007669"/>
    <property type="project" value="TreeGrafter"/>
</dbReference>
<proteinExistence type="predicted"/>
<dbReference type="PANTHER" id="PTHR46060:SF2">
    <property type="entry name" value="HISTONE-LYSINE N-METHYLTRANSFERASE SETMAR"/>
    <property type="match status" value="1"/>
</dbReference>
<dbReference type="GO" id="GO:0035861">
    <property type="term" value="C:site of double-strand break"/>
    <property type="evidence" value="ECO:0007669"/>
    <property type="project" value="TreeGrafter"/>
</dbReference>
<dbReference type="GO" id="GO:0044774">
    <property type="term" value="P:mitotic DNA integrity checkpoint signaling"/>
    <property type="evidence" value="ECO:0007669"/>
    <property type="project" value="TreeGrafter"/>
</dbReference>
<dbReference type="PANTHER" id="PTHR46060">
    <property type="entry name" value="MARINER MOS1 TRANSPOSASE-LIKE PROTEIN"/>
    <property type="match status" value="1"/>
</dbReference>
<dbReference type="GO" id="GO:0000729">
    <property type="term" value="P:DNA double-strand break processing"/>
    <property type="evidence" value="ECO:0007669"/>
    <property type="project" value="TreeGrafter"/>
</dbReference>
<organism evidence="1 2">
    <name type="scientific">Aromia moschata</name>
    <dbReference type="NCBI Taxonomy" id="1265417"/>
    <lineage>
        <taxon>Eukaryota</taxon>
        <taxon>Metazoa</taxon>
        <taxon>Ecdysozoa</taxon>
        <taxon>Arthropoda</taxon>
        <taxon>Hexapoda</taxon>
        <taxon>Insecta</taxon>
        <taxon>Pterygota</taxon>
        <taxon>Neoptera</taxon>
        <taxon>Endopterygota</taxon>
        <taxon>Coleoptera</taxon>
        <taxon>Polyphaga</taxon>
        <taxon>Cucujiformia</taxon>
        <taxon>Chrysomeloidea</taxon>
        <taxon>Cerambycidae</taxon>
        <taxon>Cerambycinae</taxon>
        <taxon>Callichromatini</taxon>
        <taxon>Aromia</taxon>
    </lineage>
</organism>
<dbReference type="InterPro" id="IPR052709">
    <property type="entry name" value="Transposase-MT_Hybrid"/>
</dbReference>
<dbReference type="GO" id="GO:0031297">
    <property type="term" value="P:replication fork processing"/>
    <property type="evidence" value="ECO:0007669"/>
    <property type="project" value="TreeGrafter"/>
</dbReference>
<dbReference type="GO" id="GO:0000793">
    <property type="term" value="C:condensed chromosome"/>
    <property type="evidence" value="ECO:0007669"/>
    <property type="project" value="TreeGrafter"/>
</dbReference>
<keyword evidence="2" id="KW-1185">Reference proteome</keyword>
<accession>A0AAV8YKC2</accession>
<evidence type="ECO:0000313" key="1">
    <source>
        <dbReference type="EMBL" id="KAJ8951110.1"/>
    </source>
</evidence>
<dbReference type="Gene3D" id="1.10.10.10">
    <property type="entry name" value="Winged helix-like DNA-binding domain superfamily/Winged helix DNA-binding domain"/>
    <property type="match status" value="1"/>
</dbReference>
<name>A0AAV8YKC2_9CUCU</name>
<dbReference type="GO" id="GO:0046975">
    <property type="term" value="F:histone H3K36 methyltransferase activity"/>
    <property type="evidence" value="ECO:0007669"/>
    <property type="project" value="TreeGrafter"/>
</dbReference>
<dbReference type="GO" id="GO:0003690">
    <property type="term" value="F:double-stranded DNA binding"/>
    <property type="evidence" value="ECO:0007669"/>
    <property type="project" value="TreeGrafter"/>
</dbReference>
<dbReference type="InterPro" id="IPR036388">
    <property type="entry name" value="WH-like_DNA-bd_sf"/>
</dbReference>
<dbReference type="GO" id="GO:0000014">
    <property type="term" value="F:single-stranded DNA endodeoxyribonuclease activity"/>
    <property type="evidence" value="ECO:0007669"/>
    <property type="project" value="TreeGrafter"/>
</dbReference>
<dbReference type="EMBL" id="JAPWTK010000089">
    <property type="protein sequence ID" value="KAJ8951110.1"/>
    <property type="molecule type" value="Genomic_DNA"/>
</dbReference>
<evidence type="ECO:0000313" key="2">
    <source>
        <dbReference type="Proteomes" id="UP001162162"/>
    </source>
</evidence>
<dbReference type="GO" id="GO:0006303">
    <property type="term" value="P:double-strand break repair via nonhomologous end joining"/>
    <property type="evidence" value="ECO:0007669"/>
    <property type="project" value="TreeGrafter"/>
</dbReference>
<dbReference type="GO" id="GO:0015074">
    <property type="term" value="P:DNA integration"/>
    <property type="evidence" value="ECO:0007669"/>
    <property type="project" value="TreeGrafter"/>
</dbReference>
<comment type="caution">
    <text evidence="1">The sequence shown here is derived from an EMBL/GenBank/DDBJ whole genome shotgun (WGS) entry which is preliminary data.</text>
</comment>
<gene>
    <name evidence="1" type="ORF">NQ318_021554</name>
</gene>
<dbReference type="GO" id="GO:0005634">
    <property type="term" value="C:nucleus"/>
    <property type="evidence" value="ECO:0007669"/>
    <property type="project" value="TreeGrafter"/>
</dbReference>